<evidence type="ECO:0000256" key="1">
    <source>
        <dbReference type="ARBA" id="ARBA00002324"/>
    </source>
</evidence>
<keyword evidence="4 11" id="KW-0662">Pyridine nucleotide biosynthesis</keyword>
<evidence type="ECO:0000256" key="10">
    <source>
        <dbReference type="ARBA" id="ARBA00048721"/>
    </source>
</evidence>
<keyword evidence="8 11" id="KW-0067">ATP-binding</keyword>
<dbReference type="AlphaFoldDB" id="A0A518AI67"/>
<comment type="function">
    <text evidence="1 11">Catalyzes the reversible adenylation of nicotinate mononucleotide (NaMN) to nicotinic acid adenine dinucleotide (NaAD).</text>
</comment>
<dbReference type="GO" id="GO:0005524">
    <property type="term" value="F:ATP binding"/>
    <property type="evidence" value="ECO:0007669"/>
    <property type="project" value="UniProtKB-KW"/>
</dbReference>
<dbReference type="InterPro" id="IPR005248">
    <property type="entry name" value="NadD/NMNAT"/>
</dbReference>
<dbReference type="HAMAP" id="MF_00244">
    <property type="entry name" value="NaMN_adenylyltr"/>
    <property type="match status" value="1"/>
</dbReference>
<proteinExistence type="inferred from homology"/>
<evidence type="ECO:0000256" key="11">
    <source>
        <dbReference type="HAMAP-Rule" id="MF_00244"/>
    </source>
</evidence>
<sequence>MRLGLFGGSFDPVHLGHLQLAECCQQQAALDEVWFMPAATQPFKKSGPHATDEHRLAMLELATQAEPTWQVSRIELDRGGVSYTADTLRCVHQLRPDDELFFMLGADSLRDFPTWREPQEILRLATPLVVARAGEPAPDFRALLPVASEQRVAELQASMVDMPAMHMASSTIRERIASGDDVQSMLPAEVWQYIEQQQLYLLPN</sequence>
<dbReference type="Proteomes" id="UP000315750">
    <property type="component" value="Chromosome"/>
</dbReference>
<evidence type="ECO:0000313" key="14">
    <source>
        <dbReference type="Proteomes" id="UP000315750"/>
    </source>
</evidence>
<evidence type="ECO:0000256" key="9">
    <source>
        <dbReference type="ARBA" id="ARBA00023027"/>
    </source>
</evidence>
<dbReference type="SUPFAM" id="SSF52374">
    <property type="entry name" value="Nucleotidylyl transferase"/>
    <property type="match status" value="1"/>
</dbReference>
<protein>
    <recommendedName>
        <fullName evidence="11">Probable nicotinate-nucleotide adenylyltransferase</fullName>
        <ecNumber evidence="11">2.7.7.18</ecNumber>
    </recommendedName>
    <alternativeName>
        <fullName evidence="11">Deamido-NAD(+) diphosphorylase</fullName>
    </alternativeName>
    <alternativeName>
        <fullName evidence="11">Deamido-NAD(+) pyrophosphorylase</fullName>
    </alternativeName>
    <alternativeName>
        <fullName evidence="11">Nicotinate mononucleotide adenylyltransferase</fullName>
        <shortName evidence="11">NaMN adenylyltransferase</shortName>
    </alternativeName>
</protein>
<dbReference type="Pfam" id="PF01467">
    <property type="entry name" value="CTP_transf_like"/>
    <property type="match status" value="1"/>
</dbReference>
<comment type="pathway">
    <text evidence="2 11">Cofactor biosynthesis; NAD(+) biosynthesis; deamido-NAD(+) from nicotinate D-ribonucleotide: step 1/1.</text>
</comment>
<dbReference type="NCBIfam" id="NF000840">
    <property type="entry name" value="PRK00071.1-3"/>
    <property type="match status" value="1"/>
</dbReference>
<evidence type="ECO:0000256" key="7">
    <source>
        <dbReference type="ARBA" id="ARBA00022741"/>
    </source>
</evidence>
<dbReference type="OrthoDB" id="5295945at2"/>
<keyword evidence="14" id="KW-1185">Reference proteome</keyword>
<keyword evidence="7 11" id="KW-0547">Nucleotide-binding</keyword>
<dbReference type="KEGG" id="amuc:Pan181_06040"/>
<evidence type="ECO:0000256" key="5">
    <source>
        <dbReference type="ARBA" id="ARBA00022679"/>
    </source>
</evidence>
<accession>A0A518AI67</accession>
<comment type="similarity">
    <text evidence="3 11">Belongs to the NadD family.</text>
</comment>
<dbReference type="GO" id="GO:0009435">
    <property type="term" value="P:NAD+ biosynthetic process"/>
    <property type="evidence" value="ECO:0007669"/>
    <property type="project" value="UniProtKB-UniRule"/>
</dbReference>
<evidence type="ECO:0000256" key="2">
    <source>
        <dbReference type="ARBA" id="ARBA00005019"/>
    </source>
</evidence>
<name>A0A518AI67_9BACT</name>
<evidence type="ECO:0000259" key="12">
    <source>
        <dbReference type="Pfam" id="PF01467"/>
    </source>
</evidence>
<feature type="domain" description="Cytidyltransferase-like" evidence="12">
    <location>
        <begin position="5"/>
        <end position="173"/>
    </location>
</feature>
<comment type="catalytic activity">
    <reaction evidence="10 11">
        <text>nicotinate beta-D-ribonucleotide + ATP + H(+) = deamido-NAD(+) + diphosphate</text>
        <dbReference type="Rhea" id="RHEA:22860"/>
        <dbReference type="ChEBI" id="CHEBI:15378"/>
        <dbReference type="ChEBI" id="CHEBI:30616"/>
        <dbReference type="ChEBI" id="CHEBI:33019"/>
        <dbReference type="ChEBI" id="CHEBI:57502"/>
        <dbReference type="ChEBI" id="CHEBI:58437"/>
        <dbReference type="EC" id="2.7.7.18"/>
    </reaction>
</comment>
<dbReference type="NCBIfam" id="TIGR00125">
    <property type="entry name" value="cyt_tran_rel"/>
    <property type="match status" value="1"/>
</dbReference>
<dbReference type="GO" id="GO:0004515">
    <property type="term" value="F:nicotinate-nucleotide adenylyltransferase activity"/>
    <property type="evidence" value="ECO:0007669"/>
    <property type="project" value="UniProtKB-UniRule"/>
</dbReference>
<dbReference type="InterPro" id="IPR014729">
    <property type="entry name" value="Rossmann-like_a/b/a_fold"/>
</dbReference>
<evidence type="ECO:0000256" key="4">
    <source>
        <dbReference type="ARBA" id="ARBA00022642"/>
    </source>
</evidence>
<dbReference type="RefSeq" id="WP_145245404.1">
    <property type="nucleotide sequence ID" value="NZ_CP036278.1"/>
</dbReference>
<dbReference type="InterPro" id="IPR004821">
    <property type="entry name" value="Cyt_trans-like"/>
</dbReference>
<reference evidence="13 14" key="1">
    <citation type="submission" date="2019-02" db="EMBL/GenBank/DDBJ databases">
        <title>Deep-cultivation of Planctomycetes and their phenomic and genomic characterization uncovers novel biology.</title>
        <authorList>
            <person name="Wiegand S."/>
            <person name="Jogler M."/>
            <person name="Boedeker C."/>
            <person name="Pinto D."/>
            <person name="Vollmers J."/>
            <person name="Rivas-Marin E."/>
            <person name="Kohn T."/>
            <person name="Peeters S.H."/>
            <person name="Heuer A."/>
            <person name="Rast P."/>
            <person name="Oberbeckmann S."/>
            <person name="Bunk B."/>
            <person name="Jeske O."/>
            <person name="Meyerdierks A."/>
            <person name="Storesund J.E."/>
            <person name="Kallscheuer N."/>
            <person name="Luecker S."/>
            <person name="Lage O.M."/>
            <person name="Pohl T."/>
            <person name="Merkel B.J."/>
            <person name="Hornburger P."/>
            <person name="Mueller R.-W."/>
            <person name="Bruemmer F."/>
            <person name="Labrenz M."/>
            <person name="Spormann A.M."/>
            <person name="Op den Camp H."/>
            <person name="Overmann J."/>
            <person name="Amann R."/>
            <person name="Jetten M.S.M."/>
            <person name="Mascher T."/>
            <person name="Medema M.H."/>
            <person name="Devos D.P."/>
            <person name="Kaster A.-K."/>
            <person name="Ovreas L."/>
            <person name="Rohde M."/>
            <person name="Galperin M.Y."/>
            <person name="Jogler C."/>
        </authorList>
    </citation>
    <scope>NUCLEOTIDE SEQUENCE [LARGE SCALE GENOMIC DNA]</scope>
    <source>
        <strain evidence="13 14">Pan181</strain>
    </source>
</reference>
<evidence type="ECO:0000313" key="13">
    <source>
        <dbReference type="EMBL" id="QDU54423.1"/>
    </source>
</evidence>
<dbReference type="PANTHER" id="PTHR39321">
    <property type="entry name" value="NICOTINATE-NUCLEOTIDE ADENYLYLTRANSFERASE-RELATED"/>
    <property type="match status" value="1"/>
</dbReference>
<dbReference type="CDD" id="cd02165">
    <property type="entry name" value="NMNAT"/>
    <property type="match status" value="1"/>
</dbReference>
<evidence type="ECO:0000256" key="3">
    <source>
        <dbReference type="ARBA" id="ARBA00009014"/>
    </source>
</evidence>
<dbReference type="EMBL" id="CP036278">
    <property type="protein sequence ID" value="QDU54423.1"/>
    <property type="molecule type" value="Genomic_DNA"/>
</dbReference>
<keyword evidence="9 11" id="KW-0520">NAD</keyword>
<evidence type="ECO:0000256" key="8">
    <source>
        <dbReference type="ARBA" id="ARBA00022840"/>
    </source>
</evidence>
<dbReference type="PANTHER" id="PTHR39321:SF3">
    <property type="entry name" value="PHOSPHOPANTETHEINE ADENYLYLTRANSFERASE"/>
    <property type="match status" value="1"/>
</dbReference>
<dbReference type="NCBIfam" id="TIGR00482">
    <property type="entry name" value="nicotinate (nicotinamide) nucleotide adenylyltransferase"/>
    <property type="match status" value="1"/>
</dbReference>
<keyword evidence="5 11" id="KW-0808">Transferase</keyword>
<keyword evidence="6 11" id="KW-0548">Nucleotidyltransferase</keyword>
<evidence type="ECO:0000256" key="6">
    <source>
        <dbReference type="ARBA" id="ARBA00022695"/>
    </source>
</evidence>
<dbReference type="EC" id="2.7.7.18" evidence="11"/>
<organism evidence="13 14">
    <name type="scientific">Aeoliella mucimassa</name>
    <dbReference type="NCBI Taxonomy" id="2527972"/>
    <lineage>
        <taxon>Bacteria</taxon>
        <taxon>Pseudomonadati</taxon>
        <taxon>Planctomycetota</taxon>
        <taxon>Planctomycetia</taxon>
        <taxon>Pirellulales</taxon>
        <taxon>Lacipirellulaceae</taxon>
        <taxon>Aeoliella</taxon>
    </lineage>
</organism>
<gene>
    <name evidence="11 13" type="primary">nadD</name>
    <name evidence="13" type="ORF">Pan181_06040</name>
</gene>
<dbReference type="UniPathway" id="UPA00253">
    <property type="reaction ID" value="UER00332"/>
</dbReference>
<dbReference type="Gene3D" id="3.40.50.620">
    <property type="entry name" value="HUPs"/>
    <property type="match status" value="1"/>
</dbReference>